<organism evidence="1 2">
    <name type="scientific">Rhodoferax lacus</name>
    <dbReference type="NCBI Taxonomy" id="2184758"/>
    <lineage>
        <taxon>Bacteria</taxon>
        <taxon>Pseudomonadati</taxon>
        <taxon>Pseudomonadota</taxon>
        <taxon>Betaproteobacteria</taxon>
        <taxon>Burkholderiales</taxon>
        <taxon>Comamonadaceae</taxon>
        <taxon>Rhodoferax</taxon>
    </lineage>
</organism>
<sequence>MPTTEMIVCTTCRPPGASRELPAHGLTLFEAVQDALLAREGDGAQPLDLQLRGLACMSGCSRACTVALQAPGKFTYYFGDLVADAETAEQLIACAQLYGASGDGSLARNARPERLQSGMLARLPPVGAGPA</sequence>
<comment type="caution">
    <text evidence="1">The sequence shown here is derived from an EMBL/GenBank/DDBJ whole genome shotgun (WGS) entry which is preliminary data.</text>
</comment>
<name>A0A3E1REW0_9BURK</name>
<evidence type="ECO:0000313" key="1">
    <source>
        <dbReference type="EMBL" id="RFO97572.1"/>
    </source>
</evidence>
<gene>
    <name evidence="1" type="ORF">DIC66_06825</name>
</gene>
<protein>
    <submittedName>
        <fullName evidence="1">Metal-binding protein</fullName>
    </submittedName>
</protein>
<dbReference type="EMBL" id="QFZK01000003">
    <property type="protein sequence ID" value="RFO97572.1"/>
    <property type="molecule type" value="Genomic_DNA"/>
</dbReference>
<dbReference type="OrthoDB" id="424426at2"/>
<dbReference type="Proteomes" id="UP000260665">
    <property type="component" value="Unassembled WGS sequence"/>
</dbReference>
<dbReference type="AlphaFoldDB" id="A0A3E1REW0"/>
<reference evidence="1 2" key="1">
    <citation type="submission" date="2018-05" db="EMBL/GenBank/DDBJ databases">
        <title>Rhodoferax soyangensis sp.nov., isolated from an oligotrophic freshwater lake.</title>
        <authorList>
            <person name="Park M."/>
        </authorList>
    </citation>
    <scope>NUCLEOTIDE SEQUENCE [LARGE SCALE GENOMIC DNA]</scope>
    <source>
        <strain evidence="1 2">IMCC26218</strain>
    </source>
</reference>
<evidence type="ECO:0000313" key="2">
    <source>
        <dbReference type="Proteomes" id="UP000260665"/>
    </source>
</evidence>
<dbReference type="Pfam" id="PF07845">
    <property type="entry name" value="DUF1636"/>
    <property type="match status" value="1"/>
</dbReference>
<keyword evidence="2" id="KW-1185">Reference proteome</keyword>
<accession>A0A3E1REW0</accession>
<proteinExistence type="predicted"/>
<dbReference type="InterPro" id="IPR012863">
    <property type="entry name" value="DUF1636"/>
</dbReference>
<dbReference type="RefSeq" id="WP_117175374.1">
    <property type="nucleotide sequence ID" value="NZ_QFZK01000003.1"/>
</dbReference>